<keyword evidence="2" id="KW-1133">Transmembrane helix</keyword>
<gene>
    <name evidence="3" type="ORF">LT42_25175</name>
    <name evidence="4" type="ORF">LT42_25525</name>
</gene>
<comment type="caution">
    <text evidence="4">The sequence shown here is derived from an EMBL/GenBank/DDBJ whole genome shotgun (WGS) entry which is preliminary data.</text>
</comment>
<feature type="transmembrane region" description="Helical" evidence="2">
    <location>
        <begin position="16"/>
        <end position="35"/>
    </location>
</feature>
<evidence type="ECO:0000256" key="2">
    <source>
        <dbReference type="SAM" id="Phobius"/>
    </source>
</evidence>
<dbReference type="Proteomes" id="UP000029719">
    <property type="component" value="Unassembled WGS sequence"/>
</dbReference>
<evidence type="ECO:0000313" key="5">
    <source>
        <dbReference type="Proteomes" id="UP000029719"/>
    </source>
</evidence>
<dbReference type="EMBL" id="JRMB01000005">
    <property type="protein sequence ID" value="KGF62119.1"/>
    <property type="molecule type" value="Genomic_DNA"/>
</dbReference>
<evidence type="ECO:0000313" key="3">
    <source>
        <dbReference type="EMBL" id="KGF62062.1"/>
    </source>
</evidence>
<dbReference type="RefSeq" id="WP_037019330.1">
    <property type="nucleotide sequence ID" value="NZ_JRMB01000005.1"/>
</dbReference>
<evidence type="ECO:0000256" key="1">
    <source>
        <dbReference type="SAM" id="MobiDB-lite"/>
    </source>
</evidence>
<keyword evidence="2" id="KW-0472">Membrane</keyword>
<proteinExistence type="predicted"/>
<feature type="region of interest" description="Disordered" evidence="1">
    <location>
        <begin position="183"/>
        <end position="209"/>
    </location>
</feature>
<sequence length="209" mass="23598">MNSTVNDIAFTERRRVFVRALVGGMLLLVMALIGLRPNSNGIAAILGVCSLWFWVMAWLNRKAGSQTLMILKDKGIWFFNADGLVPYTSIEGTEVESYSGIGQMQLNTVFHIIAEKADTLPKFNDSRLKIFFKMPSARKGRGFRKHLVVFNYGGLRDQDGKNVDYENLQDELTYRIQKAHQEEHEQSNRVYVPSSSANDALSSTGPFTR</sequence>
<feature type="compositionally biased region" description="Polar residues" evidence="1">
    <location>
        <begin position="193"/>
        <end position="209"/>
    </location>
</feature>
<reference evidence="4 5" key="1">
    <citation type="submission" date="2014-09" db="EMBL/GenBank/DDBJ databases">
        <title>Genome sequence of Pseudomonas lutea strain DSM 17257T.</title>
        <authorList>
            <person name="Kwak Y."/>
            <person name="Shin J.-H."/>
        </authorList>
    </citation>
    <scope>NUCLEOTIDE SEQUENCE [LARGE SCALE GENOMIC DNA]</scope>
    <source>
        <strain evidence="4 5">DSM 17257</strain>
    </source>
</reference>
<keyword evidence="2" id="KW-0812">Transmembrane</keyword>
<protein>
    <submittedName>
        <fullName evidence="4">Uncharacterized protein</fullName>
    </submittedName>
</protein>
<name>A0A9X0EAB3_9PSED</name>
<organism evidence="4 5">
    <name type="scientific">Pseudomonas lutea</name>
    <dbReference type="NCBI Taxonomy" id="243924"/>
    <lineage>
        <taxon>Bacteria</taxon>
        <taxon>Pseudomonadati</taxon>
        <taxon>Pseudomonadota</taxon>
        <taxon>Gammaproteobacteria</taxon>
        <taxon>Pseudomonadales</taxon>
        <taxon>Pseudomonadaceae</taxon>
        <taxon>Pseudomonas</taxon>
    </lineage>
</organism>
<dbReference type="AlphaFoldDB" id="A0A9X0EAB3"/>
<accession>A0A9X0EAB3</accession>
<evidence type="ECO:0000313" key="4">
    <source>
        <dbReference type="EMBL" id="KGF62119.1"/>
    </source>
</evidence>
<dbReference type="EMBL" id="JRMB01000005">
    <property type="protein sequence ID" value="KGF62062.1"/>
    <property type="molecule type" value="Genomic_DNA"/>
</dbReference>
<feature type="transmembrane region" description="Helical" evidence="2">
    <location>
        <begin position="41"/>
        <end position="59"/>
    </location>
</feature>